<dbReference type="InterPro" id="IPR053134">
    <property type="entry name" value="RNA-dir_DNA_polymerase"/>
</dbReference>
<feature type="non-terminal residue" evidence="1">
    <location>
        <position position="108"/>
    </location>
</feature>
<evidence type="ECO:0000313" key="1">
    <source>
        <dbReference type="EMBL" id="CAG8718835.1"/>
    </source>
</evidence>
<gene>
    <name evidence="1" type="ORF">ALEPTO_LOCUS12184</name>
</gene>
<protein>
    <submittedName>
        <fullName evidence="1">6023_t:CDS:1</fullName>
    </submittedName>
</protein>
<dbReference type="SUPFAM" id="SSF56672">
    <property type="entry name" value="DNA/RNA polymerases"/>
    <property type="match status" value="1"/>
</dbReference>
<comment type="caution">
    <text evidence="1">The sequence shown here is derived from an EMBL/GenBank/DDBJ whole genome shotgun (WGS) entry which is preliminary data.</text>
</comment>
<name>A0A9N9I3V0_9GLOM</name>
<accession>A0A9N9I3V0</accession>
<proteinExistence type="predicted"/>
<organism evidence="1 2">
    <name type="scientific">Ambispora leptoticha</name>
    <dbReference type="NCBI Taxonomy" id="144679"/>
    <lineage>
        <taxon>Eukaryota</taxon>
        <taxon>Fungi</taxon>
        <taxon>Fungi incertae sedis</taxon>
        <taxon>Mucoromycota</taxon>
        <taxon>Glomeromycotina</taxon>
        <taxon>Glomeromycetes</taxon>
        <taxon>Archaeosporales</taxon>
        <taxon>Ambisporaceae</taxon>
        <taxon>Ambispora</taxon>
    </lineage>
</organism>
<dbReference type="PANTHER" id="PTHR24559">
    <property type="entry name" value="TRANSPOSON TY3-I GAG-POL POLYPROTEIN"/>
    <property type="match status" value="1"/>
</dbReference>
<dbReference type="PANTHER" id="PTHR24559:SF444">
    <property type="entry name" value="REVERSE TRANSCRIPTASE DOMAIN-CONTAINING PROTEIN"/>
    <property type="match status" value="1"/>
</dbReference>
<dbReference type="EMBL" id="CAJVPS010025384">
    <property type="protein sequence ID" value="CAG8718835.1"/>
    <property type="molecule type" value="Genomic_DNA"/>
</dbReference>
<dbReference type="Gene3D" id="3.10.10.10">
    <property type="entry name" value="HIV Type 1 Reverse Transcriptase, subunit A, domain 1"/>
    <property type="match status" value="1"/>
</dbReference>
<dbReference type="Proteomes" id="UP000789508">
    <property type="component" value="Unassembled WGS sequence"/>
</dbReference>
<dbReference type="InterPro" id="IPR043502">
    <property type="entry name" value="DNA/RNA_pol_sf"/>
</dbReference>
<dbReference type="AlphaFoldDB" id="A0A9N9I3V0"/>
<keyword evidence="2" id="KW-1185">Reference proteome</keyword>
<dbReference type="OrthoDB" id="2435678at2759"/>
<evidence type="ECO:0000313" key="2">
    <source>
        <dbReference type="Proteomes" id="UP000789508"/>
    </source>
</evidence>
<reference evidence="1" key="1">
    <citation type="submission" date="2021-06" db="EMBL/GenBank/DDBJ databases">
        <authorList>
            <person name="Kallberg Y."/>
            <person name="Tangrot J."/>
            <person name="Rosling A."/>
        </authorList>
    </citation>
    <scope>NUCLEOTIDE SEQUENCE</scope>
    <source>
        <strain evidence="1">FL130A</strain>
    </source>
</reference>
<sequence>MTPEQQGRMIEVLGKYEDVFAREPNQLRRMSVVQHEIQTEESPLVKQRFYPTSKLEHEFIGQEIKRMEEAGLIRPLCSLWVSSVMLVKKKNGKIRMCIDFRKLNQQTK</sequence>